<dbReference type="SUPFAM" id="SSF53850">
    <property type="entry name" value="Periplasmic binding protein-like II"/>
    <property type="match status" value="1"/>
</dbReference>
<feature type="signal peptide" evidence="1">
    <location>
        <begin position="1"/>
        <end position="23"/>
    </location>
</feature>
<dbReference type="RefSeq" id="WP_271012911.1">
    <property type="nucleotide sequence ID" value="NZ_JAQIFT010000058.1"/>
</dbReference>
<dbReference type="Proteomes" id="UP001169242">
    <property type="component" value="Unassembled WGS sequence"/>
</dbReference>
<feature type="chain" id="PRO_5041455092" evidence="1">
    <location>
        <begin position="24"/>
        <end position="720"/>
    </location>
</feature>
<dbReference type="Gene3D" id="2.130.10.10">
    <property type="entry name" value="YVTN repeat-like/Quinoprotein amine dehydrogenase"/>
    <property type="match status" value="1"/>
</dbReference>
<dbReference type="SUPFAM" id="SSF101898">
    <property type="entry name" value="NHL repeat"/>
    <property type="match status" value="1"/>
</dbReference>
<organism evidence="2 3">
    <name type="scientific">Holtiella tumoricola</name>
    <dbReference type="NCBI Taxonomy" id="3018743"/>
    <lineage>
        <taxon>Bacteria</taxon>
        <taxon>Bacillati</taxon>
        <taxon>Bacillota</taxon>
        <taxon>Clostridia</taxon>
        <taxon>Lachnospirales</taxon>
        <taxon>Cellulosilyticaceae</taxon>
        <taxon>Holtiella</taxon>
    </lineage>
</organism>
<keyword evidence="1" id="KW-0732">Signal</keyword>
<evidence type="ECO:0000256" key="1">
    <source>
        <dbReference type="SAM" id="SignalP"/>
    </source>
</evidence>
<gene>
    <name evidence="2" type="ORF">PBV87_15885</name>
</gene>
<keyword evidence="3" id="KW-1185">Reference proteome</keyword>
<name>A0AA42DQ91_9FIRM</name>
<reference evidence="2" key="1">
    <citation type="journal article" date="2023" name="Int. J. Syst. Evol. Microbiol.">
        <title>&lt;i&gt;Holtiella tumoricola&lt;/i&gt; gen. nov. sp. nov., isolated from a human clinical sample.</title>
        <authorList>
            <person name="Allen-Vercoe E."/>
            <person name="Daigneault M.C."/>
            <person name="Vancuren S.J."/>
            <person name="Cochrane K."/>
            <person name="O'Neal L.L."/>
            <person name="Sankaranarayanan K."/>
            <person name="Lawson P.A."/>
        </authorList>
    </citation>
    <scope>NUCLEOTIDE SEQUENCE</scope>
    <source>
        <strain evidence="2">CC70A</strain>
    </source>
</reference>
<dbReference type="EMBL" id="JAQIFT010000058">
    <property type="protein sequence ID" value="MDA3732957.1"/>
    <property type="molecule type" value="Genomic_DNA"/>
</dbReference>
<proteinExistence type="predicted"/>
<dbReference type="InterPro" id="IPR006059">
    <property type="entry name" value="SBP"/>
</dbReference>
<dbReference type="InterPro" id="IPR015943">
    <property type="entry name" value="WD40/YVTN_repeat-like_dom_sf"/>
</dbReference>
<dbReference type="PROSITE" id="PS51257">
    <property type="entry name" value="PROKAR_LIPOPROTEIN"/>
    <property type="match status" value="1"/>
</dbReference>
<dbReference type="Gene3D" id="3.40.190.10">
    <property type="entry name" value="Periplasmic binding protein-like II"/>
    <property type="match status" value="1"/>
</dbReference>
<evidence type="ECO:0000313" key="3">
    <source>
        <dbReference type="Proteomes" id="UP001169242"/>
    </source>
</evidence>
<dbReference type="Pfam" id="PF01547">
    <property type="entry name" value="SBP_bac_1"/>
    <property type="match status" value="1"/>
</dbReference>
<dbReference type="AlphaFoldDB" id="A0AA42DQ91"/>
<evidence type="ECO:0000313" key="2">
    <source>
        <dbReference type="EMBL" id="MDA3732957.1"/>
    </source>
</evidence>
<protein>
    <submittedName>
        <fullName evidence="2">ABC transporter substrate-binding protein</fullName>
    </submittedName>
</protein>
<accession>A0AA42DQ91</accession>
<comment type="caution">
    <text evidence="2">The sequence shown here is derived from an EMBL/GenBank/DDBJ whole genome shotgun (WGS) entry which is preliminary data.</text>
</comment>
<sequence length="720" mass="81007">MKKHIYRLMASLLIVTTMMSVTACSNQEIKSEVNTTNQNSKDTPMGRYIEENIELPKDIKSLIHYQVLEDERIQVYGYTANNKGVTYTSKDGKEWVQEEAKWFEKLVEENSMGIQIAHDGKSTIYVSYFADDYKIHIAKVVNNETLEEVPYDTNDLAYSVTGIKALPDGNIAVGLQYNGVVVLDSTTGSVIKEYLSAGMDREFVFNEEELMLLDALRGGVVIFDLETTEEKKFIPCEGSLWGSKLAMNTDGNAYLINGEGISRLAKGGSVWEQIIEGQLSSFGMPSLYIEDGIVKGDEAFLVLFYDRDMGYQLSHYRFDPNTPTKPTTEVNLYMLEDNVTMRQAIATYQRQNPGVFINIQVGVEEGGSVTKADAIRTLNTQLLAGKGPDLLLLDGLPVQSYIEKGVLLDMSNWAKEKIEQGEWLPNIVGAFQEENSIYTLPLRFSLPTMWGNKAIIENIKGIEDLASWAKSNPDKEVFYKMSPEKLMNLLYGPTAHTWIDEKGQIKEAEFITFLEAIKELTQVDDMGEQDEIAWNFLSTEYMASKDTQLHLENISGFDRLNYQYSAITQRGDGNFELIFAGEESTFEPRGIIGINANSKYQDIAREIVQLAMSKEVQSVNLGDGFPVHKQTFEEQAVLNSDQNLVVFPVTFEKPIQMIDVTQEVYSKVKELAEKATIPIIKDEVLLNLIIEETKGYFNGEKTAEEAASAVAKRTRAYLAE</sequence>